<feature type="region of interest" description="Disordered" evidence="1">
    <location>
        <begin position="67"/>
        <end position="102"/>
    </location>
</feature>
<protein>
    <submittedName>
        <fullName evidence="3">BRCA2, oligonucleotide/oligosaccharide-binding domain 1 protein</fullName>
    </submittedName>
</protein>
<feature type="region of interest" description="Disordered" evidence="1">
    <location>
        <begin position="593"/>
        <end position="654"/>
    </location>
</feature>
<feature type="region of interest" description="Disordered" evidence="1">
    <location>
        <begin position="139"/>
        <end position="172"/>
    </location>
</feature>
<dbReference type="Proteomes" id="UP000383932">
    <property type="component" value="Unassembled WGS sequence"/>
</dbReference>
<dbReference type="PANTHER" id="PTHR11289">
    <property type="entry name" value="BREAST CANCER TYPE 2 SUSCEPTIBILITY PROTEIN BRCA2"/>
    <property type="match status" value="1"/>
</dbReference>
<dbReference type="AlphaFoldDB" id="A0A5N5QRZ3"/>
<name>A0A5N5QRZ3_9AGAM</name>
<feature type="compositionally biased region" description="Low complexity" evidence="1">
    <location>
        <begin position="546"/>
        <end position="557"/>
    </location>
</feature>
<feature type="compositionally biased region" description="Polar residues" evidence="1">
    <location>
        <begin position="93"/>
        <end position="102"/>
    </location>
</feature>
<proteinExistence type="predicted"/>
<feature type="region of interest" description="Disordered" evidence="1">
    <location>
        <begin position="483"/>
        <end position="577"/>
    </location>
</feature>
<dbReference type="GO" id="GO:0000724">
    <property type="term" value="P:double-strand break repair via homologous recombination"/>
    <property type="evidence" value="ECO:0007669"/>
    <property type="project" value="InterPro"/>
</dbReference>
<feature type="compositionally biased region" description="Polar residues" evidence="1">
    <location>
        <begin position="519"/>
        <end position="529"/>
    </location>
</feature>
<dbReference type="Pfam" id="PF09103">
    <property type="entry name" value="BRCA-2_OB1"/>
    <property type="match status" value="1"/>
</dbReference>
<dbReference type="GO" id="GO:0006355">
    <property type="term" value="P:regulation of DNA-templated transcription"/>
    <property type="evidence" value="ECO:0007669"/>
    <property type="project" value="TreeGrafter"/>
</dbReference>
<reference evidence="3 4" key="1">
    <citation type="journal article" date="2019" name="Fungal Biol. Biotechnol.">
        <title>Draft genome sequence of fastidious pathogen Ceratobasidium theobromae, which causes vascular-streak dieback in Theobroma cacao.</title>
        <authorList>
            <person name="Ali S.S."/>
            <person name="Asman A."/>
            <person name="Shao J."/>
            <person name="Firmansyah A.P."/>
            <person name="Susilo A.W."/>
            <person name="Rosmana A."/>
            <person name="McMahon P."/>
            <person name="Junaid M."/>
            <person name="Guest D."/>
            <person name="Kheng T.Y."/>
            <person name="Meinhardt L.W."/>
            <person name="Bailey B.A."/>
        </authorList>
    </citation>
    <scope>NUCLEOTIDE SEQUENCE [LARGE SCALE GENOMIC DNA]</scope>
    <source>
        <strain evidence="3 4">CT2</strain>
    </source>
</reference>
<feature type="compositionally biased region" description="Acidic residues" evidence="1">
    <location>
        <begin position="83"/>
        <end position="92"/>
    </location>
</feature>
<dbReference type="PANTHER" id="PTHR11289:SF0">
    <property type="entry name" value="BREAST CANCER TYPE 2 SUSCEPTIBILITY PROTEIN"/>
    <property type="match status" value="1"/>
</dbReference>
<evidence type="ECO:0000313" key="4">
    <source>
        <dbReference type="Proteomes" id="UP000383932"/>
    </source>
</evidence>
<dbReference type="OrthoDB" id="21095at2759"/>
<dbReference type="SUPFAM" id="SSF50249">
    <property type="entry name" value="Nucleic acid-binding proteins"/>
    <property type="match status" value="2"/>
</dbReference>
<gene>
    <name evidence="3" type="ORF">CTheo_1988</name>
</gene>
<feature type="region of interest" description="Disordered" evidence="1">
    <location>
        <begin position="403"/>
        <end position="424"/>
    </location>
</feature>
<feature type="region of interest" description="Disordered" evidence="1">
    <location>
        <begin position="1"/>
        <end position="47"/>
    </location>
</feature>
<evidence type="ECO:0000256" key="1">
    <source>
        <dbReference type="SAM" id="MobiDB-lite"/>
    </source>
</evidence>
<accession>A0A5N5QRZ3</accession>
<sequence>MAASTTRKAEDGESPRAGKRPRLSDEQPGEKLANVARTDSFSDGWFGSEIDLDDEALQAVDNYDVFQPSSGARRGMHSANDPFLDDNPEEEVPSSQGEADASNKYTITEINDHYPSSQSELRDVSPTVGAFKRASSRNFATLGPPIPSPAFSIEPDAPPGRPISPSVGADDEDVPGKGVDIDFGAYVPIPAAVGFASYDSVLSDPSLPVFVPASQVPIADSELASTSSIPKPTAKSKVKLAGGGPAIKPITAEDIRLSANKLMNYQLDTKWKPQARARNMPPPITPARSKPKPTVSVPAVDEDINLQEREGENENENIDFGALVRPSLGFASAANVSYDDEMPTFMPASQVPIDRSELASTGVSTKPARKSDIQLAGGAGGLKPLTEDEIKASAEKLMAYQQDTKWKPQGRTRLPRLASGSRAASTQVGLSLSSKLDILDMDGSGLGLLEPVDRPDLKGKDKQQFDLTSHGMSLPRSILRPMENLNDSGAEDGQSDVHKPTDVVPSDLTVGRAIPTPSRPSGNPFSSRIQLAGTPARSNVTPFKTPVRPFPVSRPSVQTPLETSAQPPLFSQSNSPAVSQNASSTLYRLGLSQRKPKAKGSGFTTPFKPGMAPGEKGRETLLGTPVRTTGVPTPLRGATPLKNGANGAKSAKPGISGITRALEAEKERQTLERAVFDIRPKAGRMTLRQAGFEPPKNQKTAITIPYLSLKTASKFSFPQGGHAEMLTALRVRGCTLADKDWVINHWGQVIWKISGLARTGAPGAKDKWNWEEALRQMLYRYEREVNRAERPATRRIQERDASAAQSMVLCVSDVQTGADEGVELELTDGWYCIRASADKSLARAARKGKLVVGRKIAVAGARLEGGHEGKEVLKAYHSSTLKITGNSTSLARWDARLGFQRHPFVASLRSLSADGGSVALLDVTITKLFPIGFVETDASGRSSRPFDQSAEDEAQRAWEERRMNEASKWRIQLEKRLERMRAAVDRLSYVAKGTIPNTEESPPGHTESFLEEFEDAEYDLDMLKGQKFDHVSAAWLADAIQTKCNEEYERQDEGLERELASACPPRKVRNFRVVAIKDAQSLQKPTNRTAQLTVWDVLAFGTDPLRVGQRYLLSNVQPSQPGSWRKGDIPGDIYLSTRRDTKWTAISET</sequence>
<feature type="compositionally biased region" description="Basic and acidic residues" evidence="1">
    <location>
        <begin position="7"/>
        <end position="29"/>
    </location>
</feature>
<feature type="domain" description="BRCA2 OB1" evidence="2">
    <location>
        <begin position="791"/>
        <end position="901"/>
    </location>
</feature>
<evidence type="ECO:0000259" key="2">
    <source>
        <dbReference type="Pfam" id="PF09103"/>
    </source>
</evidence>
<comment type="caution">
    <text evidence="3">The sequence shown here is derived from an EMBL/GenBank/DDBJ whole genome shotgun (WGS) entry which is preliminary data.</text>
</comment>
<dbReference type="EMBL" id="SSOP01000019">
    <property type="protein sequence ID" value="KAB5594505.1"/>
    <property type="molecule type" value="Genomic_DNA"/>
</dbReference>
<dbReference type="InterPro" id="IPR015525">
    <property type="entry name" value="BRCA2"/>
</dbReference>
<evidence type="ECO:0000313" key="3">
    <source>
        <dbReference type="EMBL" id="KAB5594505.1"/>
    </source>
</evidence>
<keyword evidence="4" id="KW-1185">Reference proteome</keyword>
<dbReference type="InterPro" id="IPR036315">
    <property type="entry name" value="BRCA2_hlx_sf"/>
</dbReference>
<dbReference type="Gene3D" id="2.40.50.140">
    <property type="entry name" value="Nucleic acid-binding proteins"/>
    <property type="match status" value="3"/>
</dbReference>
<feature type="region of interest" description="Disordered" evidence="1">
    <location>
        <begin position="358"/>
        <end position="382"/>
    </location>
</feature>
<dbReference type="CDD" id="cd04493">
    <property type="entry name" value="BRCA2DBD_OB1"/>
    <property type="match status" value="1"/>
</dbReference>
<feature type="compositionally biased region" description="Low complexity" evidence="1">
    <location>
        <begin position="622"/>
        <end position="636"/>
    </location>
</feature>
<dbReference type="SUPFAM" id="SSF81872">
    <property type="entry name" value="BRCA2 helical domain"/>
    <property type="match status" value="1"/>
</dbReference>
<dbReference type="InterPro" id="IPR015187">
    <property type="entry name" value="BRCA2_OB_1"/>
</dbReference>
<organism evidence="3 4">
    <name type="scientific">Ceratobasidium theobromae</name>
    <dbReference type="NCBI Taxonomy" id="1582974"/>
    <lineage>
        <taxon>Eukaryota</taxon>
        <taxon>Fungi</taxon>
        <taxon>Dikarya</taxon>
        <taxon>Basidiomycota</taxon>
        <taxon>Agaricomycotina</taxon>
        <taxon>Agaricomycetes</taxon>
        <taxon>Cantharellales</taxon>
        <taxon>Ceratobasidiaceae</taxon>
        <taxon>Ceratobasidium</taxon>
    </lineage>
</organism>
<dbReference type="InterPro" id="IPR012340">
    <property type="entry name" value="NA-bd_OB-fold"/>
</dbReference>
<feature type="compositionally biased region" description="Polar residues" evidence="1">
    <location>
        <begin position="558"/>
        <end position="577"/>
    </location>
</feature>